<sequence length="292" mass="34295">IENDLPFFRTLHSYAFNQLGMTKEKMMGADDYKEFGEKCGIPIKTARFSDSDGTFNCDNEYLTIINTAVVKRMDLLDYYDSRQNILDIERNTLFLLAEELKRFKKEKGLKDFNDLLEDFLAKETINKFKVLFIDEAQDLSLLQWEMVRKIWSRADKTYIAGDDDQAIFKWAGADVDHFIALKEEVDDIQTLDQSYRIPGGPIHELSQKIISQVQNRFDKSYKPRTEEGLLRRYSDITQVDMSEGNWLILSSANHFLDQVKEVCELRGWYYQYKGRNSIPLKLLLALNNWESW</sequence>
<dbReference type="PROSITE" id="PS51198">
    <property type="entry name" value="UVRD_HELICASE_ATP_BIND"/>
    <property type="match status" value="1"/>
</dbReference>
<organism evidence="6">
    <name type="scientific">marine sediment metagenome</name>
    <dbReference type="NCBI Taxonomy" id="412755"/>
    <lineage>
        <taxon>unclassified sequences</taxon>
        <taxon>metagenomes</taxon>
        <taxon>ecological metagenomes</taxon>
    </lineage>
</organism>
<evidence type="ECO:0000256" key="4">
    <source>
        <dbReference type="ARBA" id="ARBA00022840"/>
    </source>
</evidence>
<evidence type="ECO:0000259" key="5">
    <source>
        <dbReference type="PROSITE" id="PS51198"/>
    </source>
</evidence>
<dbReference type="InterPro" id="IPR014016">
    <property type="entry name" value="UvrD-like_ATP-bd"/>
</dbReference>
<dbReference type="InterPro" id="IPR000212">
    <property type="entry name" value="DNA_helicase_UvrD/REP"/>
</dbReference>
<proteinExistence type="predicted"/>
<feature type="non-terminal residue" evidence="6">
    <location>
        <position position="1"/>
    </location>
</feature>
<evidence type="ECO:0000256" key="3">
    <source>
        <dbReference type="ARBA" id="ARBA00022806"/>
    </source>
</evidence>
<evidence type="ECO:0000313" key="6">
    <source>
        <dbReference type="EMBL" id="GAH02796.1"/>
    </source>
</evidence>
<dbReference type="Pfam" id="PF00580">
    <property type="entry name" value="UvrD-helicase"/>
    <property type="match status" value="1"/>
</dbReference>
<feature type="non-terminal residue" evidence="6">
    <location>
        <position position="292"/>
    </location>
</feature>
<comment type="caution">
    <text evidence="6">The sequence shown here is derived from an EMBL/GenBank/DDBJ whole genome shotgun (WGS) entry which is preliminary data.</text>
</comment>
<dbReference type="InterPro" id="IPR027417">
    <property type="entry name" value="P-loop_NTPase"/>
</dbReference>
<dbReference type="GO" id="GO:0016787">
    <property type="term" value="F:hydrolase activity"/>
    <property type="evidence" value="ECO:0007669"/>
    <property type="project" value="UniProtKB-KW"/>
</dbReference>
<reference evidence="6" key="1">
    <citation type="journal article" date="2014" name="Front. Microbiol.">
        <title>High frequency of phylogenetically diverse reductive dehalogenase-homologous genes in deep subseafloor sedimentary metagenomes.</title>
        <authorList>
            <person name="Kawai M."/>
            <person name="Futagami T."/>
            <person name="Toyoda A."/>
            <person name="Takaki Y."/>
            <person name="Nishi S."/>
            <person name="Hori S."/>
            <person name="Arai W."/>
            <person name="Tsubouchi T."/>
            <person name="Morono Y."/>
            <person name="Uchiyama I."/>
            <person name="Ito T."/>
            <person name="Fujiyama A."/>
            <person name="Inagaki F."/>
            <person name="Takami H."/>
        </authorList>
    </citation>
    <scope>NUCLEOTIDE SEQUENCE</scope>
    <source>
        <strain evidence="6">Expedition CK06-06</strain>
    </source>
</reference>
<dbReference type="GO" id="GO:0005524">
    <property type="term" value="F:ATP binding"/>
    <property type="evidence" value="ECO:0007669"/>
    <property type="project" value="UniProtKB-KW"/>
</dbReference>
<keyword evidence="4" id="KW-0067">ATP-binding</keyword>
<dbReference type="EMBL" id="BART01020320">
    <property type="protein sequence ID" value="GAH02796.1"/>
    <property type="molecule type" value="Genomic_DNA"/>
</dbReference>
<protein>
    <recommendedName>
        <fullName evidence="5">UvrD-like helicase ATP-binding domain-containing protein</fullName>
    </recommendedName>
</protein>
<keyword evidence="3" id="KW-0347">Helicase</keyword>
<dbReference type="GO" id="GO:0043138">
    <property type="term" value="F:3'-5' DNA helicase activity"/>
    <property type="evidence" value="ECO:0007669"/>
    <property type="project" value="TreeGrafter"/>
</dbReference>
<dbReference type="PANTHER" id="PTHR11070:SF2">
    <property type="entry name" value="ATP-DEPENDENT DNA HELICASE SRS2"/>
    <property type="match status" value="1"/>
</dbReference>
<accession>X1C3Y9</accession>
<keyword evidence="1" id="KW-0547">Nucleotide-binding</keyword>
<dbReference type="SUPFAM" id="SSF52540">
    <property type="entry name" value="P-loop containing nucleoside triphosphate hydrolases"/>
    <property type="match status" value="1"/>
</dbReference>
<dbReference type="AlphaFoldDB" id="X1C3Y9"/>
<name>X1C3Y9_9ZZZZ</name>
<dbReference type="GO" id="GO:0000725">
    <property type="term" value="P:recombinational repair"/>
    <property type="evidence" value="ECO:0007669"/>
    <property type="project" value="TreeGrafter"/>
</dbReference>
<evidence type="ECO:0000256" key="2">
    <source>
        <dbReference type="ARBA" id="ARBA00022801"/>
    </source>
</evidence>
<keyword evidence="2" id="KW-0378">Hydrolase</keyword>
<evidence type="ECO:0000256" key="1">
    <source>
        <dbReference type="ARBA" id="ARBA00022741"/>
    </source>
</evidence>
<gene>
    <name evidence="6" type="ORF">S01H4_37783</name>
</gene>
<dbReference type="GO" id="GO:0003677">
    <property type="term" value="F:DNA binding"/>
    <property type="evidence" value="ECO:0007669"/>
    <property type="project" value="InterPro"/>
</dbReference>
<dbReference type="Gene3D" id="3.40.50.300">
    <property type="entry name" value="P-loop containing nucleotide triphosphate hydrolases"/>
    <property type="match status" value="1"/>
</dbReference>
<dbReference type="PANTHER" id="PTHR11070">
    <property type="entry name" value="UVRD / RECB / PCRA DNA HELICASE FAMILY MEMBER"/>
    <property type="match status" value="1"/>
</dbReference>
<feature type="domain" description="UvrD-like helicase ATP-binding" evidence="5">
    <location>
        <begin position="1"/>
        <end position="198"/>
    </location>
</feature>